<feature type="transmembrane region" description="Helical" evidence="8">
    <location>
        <begin position="195"/>
        <end position="215"/>
    </location>
</feature>
<organism evidence="9 10">
    <name type="scientific">Thiomicrorhabdus sediminis</name>
    <dbReference type="NCBI Taxonomy" id="2580412"/>
    <lineage>
        <taxon>Bacteria</taxon>
        <taxon>Pseudomonadati</taxon>
        <taxon>Pseudomonadota</taxon>
        <taxon>Gammaproteobacteria</taxon>
        <taxon>Thiotrichales</taxon>
        <taxon>Piscirickettsiaceae</taxon>
        <taxon>Thiomicrorhabdus</taxon>
    </lineage>
</organism>
<evidence type="ECO:0000256" key="8">
    <source>
        <dbReference type="SAM" id="Phobius"/>
    </source>
</evidence>
<dbReference type="AlphaFoldDB" id="A0A4P9K7Z4"/>
<evidence type="ECO:0000256" key="4">
    <source>
        <dbReference type="ARBA" id="ARBA00022475"/>
    </source>
</evidence>
<evidence type="ECO:0000256" key="2">
    <source>
        <dbReference type="ARBA" id="ARBA00007935"/>
    </source>
</evidence>
<dbReference type="GO" id="GO:0022857">
    <property type="term" value="F:transmembrane transporter activity"/>
    <property type="evidence" value="ECO:0007669"/>
    <property type="project" value="InterPro"/>
</dbReference>
<comment type="subcellular location">
    <subcellularLocation>
        <location evidence="1">Cell membrane</location>
        <topology evidence="1">Multi-pass membrane protein</topology>
    </subcellularLocation>
</comment>
<feature type="transmembrane region" description="Helical" evidence="8">
    <location>
        <begin position="221"/>
        <end position="246"/>
    </location>
</feature>
<dbReference type="SUPFAM" id="SSF81345">
    <property type="entry name" value="ABC transporter involved in vitamin B12 uptake, BtuC"/>
    <property type="match status" value="1"/>
</dbReference>
<dbReference type="InterPro" id="IPR037294">
    <property type="entry name" value="ABC_BtuC-like"/>
</dbReference>
<protein>
    <submittedName>
        <fullName evidence="9">Iron ABC transporter permease</fullName>
    </submittedName>
</protein>
<proteinExistence type="inferred from homology"/>
<keyword evidence="4" id="KW-1003">Cell membrane</keyword>
<dbReference type="CDD" id="cd06550">
    <property type="entry name" value="TM_ABC_iron-siderophores_like"/>
    <property type="match status" value="1"/>
</dbReference>
<feature type="transmembrane region" description="Helical" evidence="8">
    <location>
        <begin position="66"/>
        <end position="87"/>
    </location>
</feature>
<sequence length="316" mass="33581">MTLCAALFHLTAGFSWQEFISPNQTQQFLLTELRLPRMLLVALVGAALALCGVGLQALFRNPLAEPALIGVSSSAALGSVFVIVLGAELWQQVGFLQIGVGAFISAAIATAIIYALATRYGQTDVALMLLAGVALNAVAGALIQLLVSVSDDAQLRSVTFWLMGSFANVSWTEVLLMALLFLGLLIFYVRLSRALNAFALGENICLHMGFNSAALKWQVMLATALITGVAVALVGVIGFVGLIVPHIMRLLVGSQHQWLLPFSALGGALLLLLADLLAKTLLAPGELPVGLFMALLGGPFFLLMLFNQRMKRYGKG</sequence>
<dbReference type="InterPro" id="IPR000522">
    <property type="entry name" value="ABC_transptr_permease_BtuC"/>
</dbReference>
<dbReference type="PANTHER" id="PTHR30472:SF25">
    <property type="entry name" value="ABC TRANSPORTER PERMEASE PROTEIN MJ0876-RELATED"/>
    <property type="match status" value="1"/>
</dbReference>
<gene>
    <name evidence="9" type="ORF">FE785_09280</name>
</gene>
<feature type="transmembrane region" description="Helical" evidence="8">
    <location>
        <begin position="129"/>
        <end position="149"/>
    </location>
</feature>
<dbReference type="GO" id="GO:0033214">
    <property type="term" value="P:siderophore-iron import into cell"/>
    <property type="evidence" value="ECO:0007669"/>
    <property type="project" value="TreeGrafter"/>
</dbReference>
<dbReference type="Gene3D" id="1.10.3470.10">
    <property type="entry name" value="ABC transporter involved in vitamin B12 uptake, BtuC"/>
    <property type="match status" value="1"/>
</dbReference>
<feature type="transmembrane region" description="Helical" evidence="8">
    <location>
        <begin position="93"/>
        <end position="117"/>
    </location>
</feature>
<evidence type="ECO:0000256" key="1">
    <source>
        <dbReference type="ARBA" id="ARBA00004651"/>
    </source>
</evidence>
<feature type="transmembrane region" description="Helical" evidence="8">
    <location>
        <begin position="258"/>
        <end position="277"/>
    </location>
</feature>
<keyword evidence="7 8" id="KW-0472">Membrane</keyword>
<keyword evidence="3" id="KW-0813">Transport</keyword>
<keyword evidence="6 8" id="KW-1133">Transmembrane helix</keyword>
<keyword evidence="10" id="KW-1185">Reference proteome</keyword>
<dbReference type="Pfam" id="PF01032">
    <property type="entry name" value="FecCD"/>
    <property type="match status" value="1"/>
</dbReference>
<feature type="transmembrane region" description="Helical" evidence="8">
    <location>
        <begin position="39"/>
        <end position="59"/>
    </location>
</feature>
<dbReference type="PANTHER" id="PTHR30472">
    <property type="entry name" value="FERRIC ENTEROBACTIN TRANSPORT SYSTEM PERMEASE PROTEIN"/>
    <property type="match status" value="1"/>
</dbReference>
<dbReference type="Proteomes" id="UP000304864">
    <property type="component" value="Chromosome"/>
</dbReference>
<evidence type="ECO:0000313" key="9">
    <source>
        <dbReference type="EMBL" id="QCU91179.1"/>
    </source>
</evidence>
<evidence type="ECO:0000256" key="7">
    <source>
        <dbReference type="ARBA" id="ARBA00023136"/>
    </source>
</evidence>
<comment type="similarity">
    <text evidence="2">Belongs to the binding-protein-dependent transport system permease family. FecCD subfamily.</text>
</comment>
<evidence type="ECO:0000256" key="5">
    <source>
        <dbReference type="ARBA" id="ARBA00022692"/>
    </source>
</evidence>
<evidence type="ECO:0000256" key="3">
    <source>
        <dbReference type="ARBA" id="ARBA00022448"/>
    </source>
</evidence>
<dbReference type="EMBL" id="CP040602">
    <property type="protein sequence ID" value="QCU91179.1"/>
    <property type="molecule type" value="Genomic_DNA"/>
</dbReference>
<dbReference type="GO" id="GO:0005886">
    <property type="term" value="C:plasma membrane"/>
    <property type="evidence" value="ECO:0007669"/>
    <property type="project" value="UniProtKB-SubCell"/>
</dbReference>
<dbReference type="KEGG" id="thig:FE785_09280"/>
<dbReference type="FunFam" id="1.10.3470.10:FF:000001">
    <property type="entry name" value="Vitamin B12 ABC transporter permease BtuC"/>
    <property type="match status" value="1"/>
</dbReference>
<evidence type="ECO:0000256" key="6">
    <source>
        <dbReference type="ARBA" id="ARBA00022989"/>
    </source>
</evidence>
<accession>A0A4P9K7Z4</accession>
<dbReference type="OrthoDB" id="9055647at2"/>
<name>A0A4P9K7Z4_9GAMM</name>
<feature type="transmembrane region" description="Helical" evidence="8">
    <location>
        <begin position="169"/>
        <end position="188"/>
    </location>
</feature>
<keyword evidence="5 8" id="KW-0812">Transmembrane</keyword>
<reference evidence="9 10" key="1">
    <citation type="submission" date="2019-05" db="EMBL/GenBank/DDBJ databases">
        <title>Thiomicrorhabdus sediminis sp. nov, a novel sulfur-oxidizing bacterium isolated from coastal sediment.</title>
        <authorList>
            <person name="Liu X."/>
        </authorList>
    </citation>
    <scope>NUCLEOTIDE SEQUENCE [LARGE SCALE GENOMIC DNA]</scope>
    <source>
        <strain evidence="9 10">G1</strain>
    </source>
</reference>
<evidence type="ECO:0000313" key="10">
    <source>
        <dbReference type="Proteomes" id="UP000304864"/>
    </source>
</evidence>
<feature type="transmembrane region" description="Helical" evidence="8">
    <location>
        <begin position="289"/>
        <end position="306"/>
    </location>
</feature>